<sequence>MLKGFAITPPVVGRISIGRVIERNGTRLPEKDDQFTLTTQVQNREGWLLHPLDEALRQQVGGKLRSLPVQLLFNDPSLNLRADYNLFDRSTGRPLCVGNGESCRRSGQDGIETLPCPGSDTCRFAEGQCKPYARFNVRIGDEDETGTFVLRTTSFNTIRTLAARLQYFQAVSGGLLACLPLELKLRGKSTTQSYRAPIFYVDLVIRSGMTLEEAITEARRLDGARKEAGLDQAALDEAARLGFANGAFEELGEDVSAVVEEFYPQEEAPHAGAAGHAPPASSLRSRLEHKAARMGGA</sequence>
<dbReference type="AlphaFoldDB" id="A0A5B7ZRT7"/>
<dbReference type="OrthoDB" id="8585509at2"/>
<dbReference type="GO" id="GO:0016787">
    <property type="term" value="F:hydrolase activity"/>
    <property type="evidence" value="ECO:0007669"/>
    <property type="project" value="UniProtKB-KW"/>
</dbReference>
<organism evidence="2 3">
    <name type="scientific">Thermomonas aquatica</name>
    <dbReference type="NCBI Taxonomy" id="2202149"/>
    <lineage>
        <taxon>Bacteria</taxon>
        <taxon>Pseudomonadati</taxon>
        <taxon>Pseudomonadota</taxon>
        <taxon>Gammaproteobacteria</taxon>
        <taxon>Lysobacterales</taxon>
        <taxon>Lysobacteraceae</taxon>
        <taxon>Thermomonas</taxon>
    </lineage>
</organism>
<keyword evidence="3" id="KW-1185">Reference proteome</keyword>
<dbReference type="InterPro" id="IPR043991">
    <property type="entry name" value="Gp3-like"/>
</dbReference>
<dbReference type="Pfam" id="PF18897">
    <property type="entry name" value="Gp3-like"/>
    <property type="match status" value="1"/>
</dbReference>
<name>A0A5B7ZRT7_9GAMM</name>
<accession>A0A5B7ZRT7</accession>
<dbReference type="RefSeq" id="WP_139716264.1">
    <property type="nucleotide sequence ID" value="NZ_CP040871.1"/>
</dbReference>
<dbReference type="EMBL" id="CP040871">
    <property type="protein sequence ID" value="QDA57213.1"/>
    <property type="molecule type" value="Genomic_DNA"/>
</dbReference>
<dbReference type="KEGG" id="thes:FHQ07_07745"/>
<evidence type="ECO:0000313" key="2">
    <source>
        <dbReference type="EMBL" id="QDA57213.1"/>
    </source>
</evidence>
<keyword evidence="2" id="KW-0378">Hydrolase</keyword>
<evidence type="ECO:0000256" key="1">
    <source>
        <dbReference type="SAM" id="MobiDB-lite"/>
    </source>
</evidence>
<feature type="compositionally biased region" description="Low complexity" evidence="1">
    <location>
        <begin position="270"/>
        <end position="280"/>
    </location>
</feature>
<reference evidence="2 3" key="1">
    <citation type="submission" date="2019-06" db="EMBL/GenBank/DDBJ databases">
        <title>Thermomonas aquatica sp. nov., isolated from an industrial wastewater treatment plant.</title>
        <authorList>
            <person name="Jeon J.H."/>
            <person name="Park D.-S."/>
        </authorList>
    </citation>
    <scope>NUCLEOTIDE SEQUENCE [LARGE SCALE GENOMIC DNA]</scope>
    <source>
        <strain evidence="2 3">SY21</strain>
    </source>
</reference>
<gene>
    <name evidence="2" type="ORF">FHQ07_07745</name>
</gene>
<proteinExistence type="predicted"/>
<feature type="region of interest" description="Disordered" evidence="1">
    <location>
        <begin position="268"/>
        <end position="297"/>
    </location>
</feature>
<evidence type="ECO:0000313" key="3">
    <source>
        <dbReference type="Proteomes" id="UP000308149"/>
    </source>
</evidence>
<dbReference type="Proteomes" id="UP000308149">
    <property type="component" value="Chromosome"/>
</dbReference>
<protein>
    <submittedName>
        <fullName evidence="2">Hydrolase or metal-binding protein</fullName>
    </submittedName>
</protein>